<sequence length="184" mass="21445">LVGDKMKKMYKGLVLKIMILTSIFFICTFMIKSYKYVYAAPLSSEEIMQKEIDDLKKENKELGEKYSELDKEAYKIKTIASIVITILLGGSSISIYKMYEIKKEIGKKVQKEVNKKVIKEVNKKVPQQVAKRVGEETERVKLMIDNLKKDEKLMCETKMIVISYNDEEEEEAKSLLKQFKKHNL</sequence>
<feature type="transmembrane region" description="Helical" evidence="2">
    <location>
        <begin position="79"/>
        <end position="99"/>
    </location>
</feature>
<feature type="transmembrane region" description="Helical" evidence="2">
    <location>
        <begin position="12"/>
        <end position="31"/>
    </location>
</feature>
<name>A0A0A0I006_CLONO</name>
<dbReference type="AlphaFoldDB" id="A0A0A0I006"/>
<dbReference type="EMBL" id="JENJ01000113">
    <property type="protein sequence ID" value="KGM92970.1"/>
    <property type="molecule type" value="Genomic_DNA"/>
</dbReference>
<accession>A0A0A0I006</accession>
<keyword evidence="1" id="KW-0175">Coiled coil</keyword>
<keyword evidence="2" id="KW-0472">Membrane</keyword>
<evidence type="ECO:0000313" key="4">
    <source>
        <dbReference type="Proteomes" id="UP000030012"/>
    </source>
</evidence>
<keyword evidence="2" id="KW-1133">Transmembrane helix</keyword>
<keyword evidence="2" id="KW-0812">Transmembrane</keyword>
<organism evidence="3 4">
    <name type="scientific">Clostridium novyi A str. 4552</name>
    <dbReference type="NCBI Taxonomy" id="1444289"/>
    <lineage>
        <taxon>Bacteria</taxon>
        <taxon>Bacillati</taxon>
        <taxon>Bacillota</taxon>
        <taxon>Clostridia</taxon>
        <taxon>Eubacteriales</taxon>
        <taxon>Clostridiaceae</taxon>
        <taxon>Clostridium</taxon>
    </lineage>
</organism>
<reference evidence="3 4" key="1">
    <citation type="submission" date="2014-01" db="EMBL/GenBank/DDBJ databases">
        <title>Plasmidome dynamics in the species complex Clostridium novyi sensu lato converts strains of independent lineages into distinctly different pathogens.</title>
        <authorList>
            <person name="Skarin H."/>
            <person name="Segerman B."/>
        </authorList>
    </citation>
    <scope>NUCLEOTIDE SEQUENCE [LARGE SCALE GENOMIC DNA]</scope>
    <source>
        <strain evidence="3 4">4552</strain>
    </source>
</reference>
<protein>
    <submittedName>
        <fullName evidence="3">Uncharacterized protein</fullName>
    </submittedName>
</protein>
<gene>
    <name evidence="3" type="ORF">Z968_12600</name>
</gene>
<proteinExistence type="predicted"/>
<feature type="coiled-coil region" evidence="1">
    <location>
        <begin position="45"/>
        <end position="72"/>
    </location>
</feature>
<evidence type="ECO:0000313" key="3">
    <source>
        <dbReference type="EMBL" id="KGM92970.1"/>
    </source>
</evidence>
<feature type="non-terminal residue" evidence="3">
    <location>
        <position position="1"/>
    </location>
</feature>
<dbReference type="Proteomes" id="UP000030012">
    <property type="component" value="Unassembled WGS sequence"/>
</dbReference>
<dbReference type="RefSeq" id="WP_039256325.1">
    <property type="nucleotide sequence ID" value="NZ_JENJ01000113.1"/>
</dbReference>
<evidence type="ECO:0000256" key="1">
    <source>
        <dbReference type="SAM" id="Coils"/>
    </source>
</evidence>
<comment type="caution">
    <text evidence="3">The sequence shown here is derived from an EMBL/GenBank/DDBJ whole genome shotgun (WGS) entry which is preliminary data.</text>
</comment>
<evidence type="ECO:0000256" key="2">
    <source>
        <dbReference type="SAM" id="Phobius"/>
    </source>
</evidence>